<reference evidence="11" key="1">
    <citation type="submission" date="2020-01" db="EMBL/GenBank/DDBJ databases">
        <authorList>
            <person name="Feng Z.H.Z."/>
        </authorList>
    </citation>
    <scope>NUCLEOTIDE SEQUENCE</scope>
    <source>
        <strain evidence="11">CBS107.38</strain>
    </source>
</reference>
<name>A0A8H7EC02_9PLEO</name>
<keyword evidence="8" id="KW-1133">Transmembrane helix</keyword>
<dbReference type="GO" id="GO:0005506">
    <property type="term" value="F:iron ion binding"/>
    <property type="evidence" value="ECO:0007669"/>
    <property type="project" value="InterPro"/>
</dbReference>
<dbReference type="InterPro" id="IPR001094">
    <property type="entry name" value="Flavdoxin-like"/>
</dbReference>
<dbReference type="RefSeq" id="XP_038784465.1">
    <property type="nucleotide sequence ID" value="XM_038932964.1"/>
</dbReference>
<keyword evidence="12" id="KW-1185">Reference proteome</keyword>
<dbReference type="Pfam" id="PF00258">
    <property type="entry name" value="Flavodoxin_1"/>
    <property type="match status" value="1"/>
</dbReference>
<dbReference type="InterPro" id="IPR001709">
    <property type="entry name" value="Flavoprot_Pyr_Nucl_cyt_Rdtase"/>
</dbReference>
<evidence type="ECO:0000259" key="9">
    <source>
        <dbReference type="PROSITE" id="PS50902"/>
    </source>
</evidence>
<dbReference type="GO" id="GO:0050660">
    <property type="term" value="F:flavin adenine dinucleotide binding"/>
    <property type="evidence" value="ECO:0007669"/>
    <property type="project" value="TreeGrafter"/>
</dbReference>
<dbReference type="Gene3D" id="1.20.990.10">
    <property type="entry name" value="NADPH-cytochrome p450 Reductase, Chain A, domain 3"/>
    <property type="match status" value="1"/>
</dbReference>
<dbReference type="InterPro" id="IPR003097">
    <property type="entry name" value="CysJ-like_FAD-binding"/>
</dbReference>
<comment type="cofactor">
    <cofactor evidence="2">
        <name>FAD</name>
        <dbReference type="ChEBI" id="CHEBI:57692"/>
    </cofactor>
</comment>
<dbReference type="AlphaFoldDB" id="A0A8H7EC02"/>
<dbReference type="InterPro" id="IPR023173">
    <property type="entry name" value="NADPH_Cyt_P450_Rdtase_alpha"/>
</dbReference>
<evidence type="ECO:0008006" key="13">
    <source>
        <dbReference type="Google" id="ProtNLM"/>
    </source>
</evidence>
<evidence type="ECO:0000256" key="2">
    <source>
        <dbReference type="ARBA" id="ARBA00001974"/>
    </source>
</evidence>
<feature type="transmembrane region" description="Helical" evidence="8">
    <location>
        <begin position="911"/>
        <end position="928"/>
    </location>
</feature>
<evidence type="ECO:0000256" key="1">
    <source>
        <dbReference type="ARBA" id="ARBA00001917"/>
    </source>
</evidence>
<dbReference type="SUPFAM" id="SSF63380">
    <property type="entry name" value="Riboflavin synthase domain-like"/>
    <property type="match status" value="1"/>
</dbReference>
<evidence type="ECO:0000256" key="4">
    <source>
        <dbReference type="ARBA" id="ARBA00022643"/>
    </source>
</evidence>
<evidence type="ECO:0000256" key="6">
    <source>
        <dbReference type="ARBA" id="ARBA00022857"/>
    </source>
</evidence>
<accession>A0A8H7EC02</accession>
<dbReference type="Gene3D" id="2.40.30.10">
    <property type="entry name" value="Translation factors"/>
    <property type="match status" value="1"/>
</dbReference>
<dbReference type="InterPro" id="IPR008254">
    <property type="entry name" value="Flavodoxin/NO_synth"/>
</dbReference>
<dbReference type="EMBL" id="JAAABM010000011">
    <property type="protein sequence ID" value="KAF7674151.1"/>
    <property type="molecule type" value="Genomic_DNA"/>
</dbReference>
<dbReference type="Gene3D" id="3.40.50.360">
    <property type="match status" value="1"/>
</dbReference>
<feature type="transmembrane region" description="Helical" evidence="8">
    <location>
        <begin position="752"/>
        <end position="778"/>
    </location>
</feature>
<evidence type="ECO:0000256" key="5">
    <source>
        <dbReference type="ARBA" id="ARBA00022827"/>
    </source>
</evidence>
<gene>
    <name evidence="11" type="ORF">GT037_007917</name>
</gene>
<dbReference type="Gene3D" id="3.40.50.80">
    <property type="entry name" value="Nucleotide-binding domain of ferredoxin-NADP reductase (FNR) module"/>
    <property type="match status" value="1"/>
</dbReference>
<dbReference type="InterPro" id="IPR006694">
    <property type="entry name" value="Fatty_acid_hydroxylase"/>
</dbReference>
<keyword evidence="8" id="KW-0472">Membrane</keyword>
<dbReference type="GO" id="GO:0010181">
    <property type="term" value="F:FMN binding"/>
    <property type="evidence" value="ECO:0007669"/>
    <property type="project" value="InterPro"/>
</dbReference>
<dbReference type="SUPFAM" id="SSF52218">
    <property type="entry name" value="Flavoproteins"/>
    <property type="match status" value="1"/>
</dbReference>
<dbReference type="PROSITE" id="PS50902">
    <property type="entry name" value="FLAVODOXIN_LIKE"/>
    <property type="match status" value="1"/>
</dbReference>
<dbReference type="InterPro" id="IPR039261">
    <property type="entry name" value="FNR_nucleotide-bd"/>
</dbReference>
<feature type="domain" description="Flavodoxin-like" evidence="9">
    <location>
        <begin position="103"/>
        <end position="250"/>
    </location>
</feature>
<keyword evidence="7" id="KW-0560">Oxidoreductase</keyword>
<evidence type="ECO:0000259" key="10">
    <source>
        <dbReference type="PROSITE" id="PS51384"/>
    </source>
</evidence>
<keyword evidence="8" id="KW-0812">Transmembrane</keyword>
<evidence type="ECO:0000313" key="11">
    <source>
        <dbReference type="EMBL" id="KAF7674151.1"/>
    </source>
</evidence>
<dbReference type="PROSITE" id="PS51384">
    <property type="entry name" value="FAD_FR"/>
    <property type="match status" value="1"/>
</dbReference>
<keyword evidence="4" id="KW-0288">FMN</keyword>
<dbReference type="GO" id="GO:0003958">
    <property type="term" value="F:NADPH-hemoprotein reductase activity"/>
    <property type="evidence" value="ECO:0007669"/>
    <property type="project" value="TreeGrafter"/>
</dbReference>
<dbReference type="Pfam" id="PF00175">
    <property type="entry name" value="NAD_binding_1"/>
    <property type="match status" value="1"/>
</dbReference>
<sequence length="1009" mass="113686">MDSFSLPVDIPDLRSQLNPLLQALSTTPVFSSLKPSTIADGLAALLFLLTSLGYLARGRIWDKPDPNYHIYFERPQVAEGSSDGKTTTTRDVCQRLDEGGYHCVIFWGSQSGTSERLAENLGRECGARFGINALVADLSDYDAESIANIQKKYFAIFIVSTYGEGDPSDNTAGLWDWIKRVGENKVRLENLRYLAFGLGNSNYKYYNRVLDVVADALDAAGATALIPRQRADDANGGTEEDYQTWKDDVFALLTRMGFQEKAITYEPNIEVDLVASSHDSEDHSVTSVHHQRSITNSAIVPLTIKHARELFTSSDRNCVHLEVDLGTTDIVYKTGDHIGVWPINPEEEVNRLLDVLGLQDRRQDRLTVIPKTHANKPKVPSPSTLETAFRNHLEICAPVARKAVLEIAQFAPSPGAKSKLLDIAQDRERYERLTASTHITFARLLKFVSPGDAWRSIPLAFVLENLLPLQPRYYSISSSSVISPRRIAITALVVNKTITAEDQSTAIIHGLTSNYLLSASNLQSAANAPVPVYHRTVESVDLQGQTILAHVRKSKFKLPITSSTQLVLISAGTGFAPFRAFLQERAKLHAIGKPVGKMLLFFGCRNQKDYIYQDELVKMQEQLGDKLEIVTAFSRMQGQPRTYVQDRVAERAGNVLEMLESGANMYICGKASMAREVDMKLEEAVMEKKGLAEQFTMDVALEFLNPLVLDKAYAWALPASDLSLGNSSYSEFSAANDAPTSQWPRDNIYRQIVSILIITQLGATLLYLFFSSLSYYFVFDRRLEYHPRFLKNQVRQEIVSSLSAVPFINLLTLPIFLAEVRGKSLLYADTSDYGWPWLLISATLYMAFNDFAIYWIHRLEHHPSVYKYIHKPHHKWIVPTPWAALAFHPLDGFVQSLPYHLFVFICPMQRYLYLVLFVGVQIWTIFIHDGDMITGHWTEKFINSPAHHTLHHMYFTVNYGQYFTFADTYFGSHRAPQPELDPIHDALKVMRAKGLVDEQGNPIKHPKSE</sequence>
<proteinExistence type="predicted"/>
<dbReference type="InterPro" id="IPR017938">
    <property type="entry name" value="Riboflavin_synthase-like_b-brl"/>
</dbReference>
<feature type="domain" description="FAD-binding FR-type" evidence="10">
    <location>
        <begin position="297"/>
        <end position="559"/>
    </location>
</feature>
<dbReference type="GO" id="GO:0008610">
    <property type="term" value="P:lipid biosynthetic process"/>
    <property type="evidence" value="ECO:0007669"/>
    <property type="project" value="InterPro"/>
</dbReference>
<evidence type="ECO:0000256" key="8">
    <source>
        <dbReference type="SAM" id="Phobius"/>
    </source>
</evidence>
<dbReference type="InterPro" id="IPR017927">
    <property type="entry name" value="FAD-bd_FR_type"/>
</dbReference>
<dbReference type="SUPFAM" id="SSF52343">
    <property type="entry name" value="Ferredoxin reductase-like, C-terminal NADP-linked domain"/>
    <property type="match status" value="1"/>
</dbReference>
<dbReference type="Pfam" id="PF04116">
    <property type="entry name" value="FA_hydroxylase"/>
    <property type="match status" value="1"/>
</dbReference>
<evidence type="ECO:0000256" key="7">
    <source>
        <dbReference type="ARBA" id="ARBA00023002"/>
    </source>
</evidence>
<comment type="cofactor">
    <cofactor evidence="1">
        <name>FMN</name>
        <dbReference type="ChEBI" id="CHEBI:58210"/>
    </cofactor>
</comment>
<feature type="transmembrane region" description="Helical" evidence="8">
    <location>
        <begin position="798"/>
        <end position="817"/>
    </location>
</feature>
<protein>
    <recommendedName>
        <fullName evidence="13">NADPH--cytochrome P450 reductase</fullName>
    </recommendedName>
</protein>
<dbReference type="InterPro" id="IPR029039">
    <property type="entry name" value="Flavoprotein-like_sf"/>
</dbReference>
<keyword evidence="5" id="KW-0274">FAD</keyword>
<dbReference type="PANTHER" id="PTHR19384">
    <property type="entry name" value="NITRIC OXIDE SYNTHASE-RELATED"/>
    <property type="match status" value="1"/>
</dbReference>
<reference evidence="11" key="2">
    <citation type="submission" date="2020-08" db="EMBL/GenBank/DDBJ databases">
        <title>Draft Genome Sequence of Cumin Blight Pathogen Alternaria burnsii.</title>
        <authorList>
            <person name="Feng Z."/>
        </authorList>
    </citation>
    <scope>NUCLEOTIDE SEQUENCE</scope>
    <source>
        <strain evidence="11">CBS107.38</strain>
    </source>
</reference>
<evidence type="ECO:0000313" key="12">
    <source>
        <dbReference type="Proteomes" id="UP000596902"/>
    </source>
</evidence>
<keyword evidence="6" id="KW-0521">NADP</keyword>
<dbReference type="Proteomes" id="UP000596902">
    <property type="component" value="Unassembled WGS sequence"/>
</dbReference>
<dbReference type="PANTHER" id="PTHR19384:SF108">
    <property type="entry name" value="NADPH--CYTOCHROME P450 REDUCTASE"/>
    <property type="match status" value="1"/>
</dbReference>
<dbReference type="GO" id="GO:0005829">
    <property type="term" value="C:cytosol"/>
    <property type="evidence" value="ECO:0007669"/>
    <property type="project" value="TreeGrafter"/>
</dbReference>
<dbReference type="InterPro" id="IPR001433">
    <property type="entry name" value="OxRdtase_FAD/NAD-bd"/>
</dbReference>
<comment type="caution">
    <text evidence="11">The sequence shown here is derived from an EMBL/GenBank/DDBJ whole genome shotgun (WGS) entry which is preliminary data.</text>
</comment>
<dbReference type="FunFam" id="3.40.50.360:FF:000036">
    <property type="entry name" value="NADPH--cytochrome P450 reductase"/>
    <property type="match status" value="1"/>
</dbReference>
<dbReference type="PRINTS" id="PR00371">
    <property type="entry name" value="FPNCR"/>
</dbReference>
<organism evidence="11 12">
    <name type="scientific">Alternaria burnsii</name>
    <dbReference type="NCBI Taxonomy" id="1187904"/>
    <lineage>
        <taxon>Eukaryota</taxon>
        <taxon>Fungi</taxon>
        <taxon>Dikarya</taxon>
        <taxon>Ascomycota</taxon>
        <taxon>Pezizomycotina</taxon>
        <taxon>Dothideomycetes</taxon>
        <taxon>Pleosporomycetidae</taxon>
        <taxon>Pleosporales</taxon>
        <taxon>Pleosporineae</taxon>
        <taxon>Pleosporaceae</taxon>
        <taxon>Alternaria</taxon>
        <taxon>Alternaria sect. Alternaria</taxon>
    </lineage>
</organism>
<dbReference type="GeneID" id="62206142"/>
<feature type="transmembrane region" description="Helical" evidence="8">
    <location>
        <begin position="837"/>
        <end position="856"/>
    </location>
</feature>
<dbReference type="Pfam" id="PF00667">
    <property type="entry name" value="FAD_binding_1"/>
    <property type="match status" value="1"/>
</dbReference>
<dbReference type="PRINTS" id="PR00369">
    <property type="entry name" value="FLAVODOXIN"/>
</dbReference>
<evidence type="ECO:0000256" key="3">
    <source>
        <dbReference type="ARBA" id="ARBA00022630"/>
    </source>
</evidence>
<keyword evidence="3" id="KW-0285">Flavoprotein</keyword>